<name>A0A4Y7RNZ7_COPMI</name>
<keyword evidence="2" id="KW-1185">Reference proteome</keyword>
<reference evidence="1 2" key="1">
    <citation type="journal article" date="2019" name="Nat. Ecol. Evol.">
        <title>Megaphylogeny resolves global patterns of mushroom evolution.</title>
        <authorList>
            <person name="Varga T."/>
            <person name="Krizsan K."/>
            <person name="Foldi C."/>
            <person name="Dima B."/>
            <person name="Sanchez-Garcia M."/>
            <person name="Sanchez-Ramirez S."/>
            <person name="Szollosi G.J."/>
            <person name="Szarkandi J.G."/>
            <person name="Papp V."/>
            <person name="Albert L."/>
            <person name="Andreopoulos W."/>
            <person name="Angelini C."/>
            <person name="Antonin V."/>
            <person name="Barry K.W."/>
            <person name="Bougher N.L."/>
            <person name="Buchanan P."/>
            <person name="Buyck B."/>
            <person name="Bense V."/>
            <person name="Catcheside P."/>
            <person name="Chovatia M."/>
            <person name="Cooper J."/>
            <person name="Damon W."/>
            <person name="Desjardin D."/>
            <person name="Finy P."/>
            <person name="Geml J."/>
            <person name="Haridas S."/>
            <person name="Hughes K."/>
            <person name="Justo A."/>
            <person name="Karasinski D."/>
            <person name="Kautmanova I."/>
            <person name="Kiss B."/>
            <person name="Kocsube S."/>
            <person name="Kotiranta H."/>
            <person name="LaButti K.M."/>
            <person name="Lechner B.E."/>
            <person name="Liimatainen K."/>
            <person name="Lipzen A."/>
            <person name="Lukacs Z."/>
            <person name="Mihaltcheva S."/>
            <person name="Morgado L.N."/>
            <person name="Niskanen T."/>
            <person name="Noordeloos M.E."/>
            <person name="Ohm R.A."/>
            <person name="Ortiz-Santana B."/>
            <person name="Ovrebo C."/>
            <person name="Racz N."/>
            <person name="Riley R."/>
            <person name="Savchenko A."/>
            <person name="Shiryaev A."/>
            <person name="Soop K."/>
            <person name="Spirin V."/>
            <person name="Szebenyi C."/>
            <person name="Tomsovsky M."/>
            <person name="Tulloss R.E."/>
            <person name="Uehling J."/>
            <person name="Grigoriev I.V."/>
            <person name="Vagvolgyi C."/>
            <person name="Papp T."/>
            <person name="Martin F.M."/>
            <person name="Miettinen O."/>
            <person name="Hibbett D.S."/>
            <person name="Nagy L.G."/>
        </authorList>
    </citation>
    <scope>NUCLEOTIDE SEQUENCE [LARGE SCALE GENOMIC DNA]</scope>
    <source>
        <strain evidence="1 2">FP101781</strain>
    </source>
</reference>
<proteinExistence type="predicted"/>
<organism evidence="1 2">
    <name type="scientific">Coprinellus micaceus</name>
    <name type="common">Glistening ink-cap mushroom</name>
    <name type="synonym">Coprinus micaceus</name>
    <dbReference type="NCBI Taxonomy" id="71717"/>
    <lineage>
        <taxon>Eukaryota</taxon>
        <taxon>Fungi</taxon>
        <taxon>Dikarya</taxon>
        <taxon>Basidiomycota</taxon>
        <taxon>Agaricomycotina</taxon>
        <taxon>Agaricomycetes</taxon>
        <taxon>Agaricomycetidae</taxon>
        <taxon>Agaricales</taxon>
        <taxon>Agaricineae</taxon>
        <taxon>Psathyrellaceae</taxon>
        <taxon>Coprinellus</taxon>
    </lineage>
</organism>
<evidence type="ECO:0000313" key="1">
    <source>
        <dbReference type="EMBL" id="TEB10037.1"/>
    </source>
</evidence>
<protein>
    <submittedName>
        <fullName evidence="1">Uncharacterized protein</fullName>
    </submittedName>
</protein>
<evidence type="ECO:0000313" key="2">
    <source>
        <dbReference type="Proteomes" id="UP000298030"/>
    </source>
</evidence>
<dbReference type="Proteomes" id="UP000298030">
    <property type="component" value="Unassembled WGS sequence"/>
</dbReference>
<comment type="caution">
    <text evidence="1">The sequence shown here is derived from an EMBL/GenBank/DDBJ whole genome shotgun (WGS) entry which is preliminary data.</text>
</comment>
<sequence length="116" mass="13156">MVVDRSTGFTRLCCCLCVGTLLSTEDEPSPFSWALCRVKPRTRVSLRLHIANGRRPALMYRATFKLSTSCLTRWSYVWHSFTWLGCDLAQYPSFYCAPLPRFPLAPNHPANSSTGH</sequence>
<dbReference type="AlphaFoldDB" id="A0A4Y7RNZ7"/>
<dbReference type="EMBL" id="QPFP01000480">
    <property type="protein sequence ID" value="TEB10037.1"/>
    <property type="molecule type" value="Genomic_DNA"/>
</dbReference>
<accession>A0A4Y7RNZ7</accession>
<gene>
    <name evidence="1" type="ORF">FA13DRAFT_1043112</name>
</gene>